<evidence type="ECO:0000313" key="3">
    <source>
        <dbReference type="Proteomes" id="UP001176941"/>
    </source>
</evidence>
<feature type="compositionally biased region" description="Polar residues" evidence="1">
    <location>
        <begin position="1"/>
        <end position="13"/>
    </location>
</feature>
<gene>
    <name evidence="2" type="ORF">MRATA1EN1_LOCUS16344</name>
</gene>
<name>A0ABN8Z3H3_RANTA</name>
<proteinExistence type="predicted"/>
<keyword evidence="3" id="KW-1185">Reference proteome</keyword>
<reference evidence="2" key="1">
    <citation type="submission" date="2023-04" db="EMBL/GenBank/DDBJ databases">
        <authorList>
            <consortium name="ELIXIR-Norway"/>
        </authorList>
    </citation>
    <scope>NUCLEOTIDE SEQUENCE [LARGE SCALE GENOMIC DNA]</scope>
</reference>
<accession>A0ABN8Z3H3</accession>
<evidence type="ECO:0000256" key="1">
    <source>
        <dbReference type="SAM" id="MobiDB-lite"/>
    </source>
</evidence>
<dbReference type="Proteomes" id="UP001176941">
    <property type="component" value="Chromosome 26"/>
</dbReference>
<organism evidence="2 3">
    <name type="scientific">Rangifer tarandus platyrhynchus</name>
    <name type="common">Svalbard reindeer</name>
    <dbReference type="NCBI Taxonomy" id="3082113"/>
    <lineage>
        <taxon>Eukaryota</taxon>
        <taxon>Metazoa</taxon>
        <taxon>Chordata</taxon>
        <taxon>Craniata</taxon>
        <taxon>Vertebrata</taxon>
        <taxon>Euteleostomi</taxon>
        <taxon>Mammalia</taxon>
        <taxon>Eutheria</taxon>
        <taxon>Laurasiatheria</taxon>
        <taxon>Artiodactyla</taxon>
        <taxon>Ruminantia</taxon>
        <taxon>Pecora</taxon>
        <taxon>Cervidae</taxon>
        <taxon>Odocoileinae</taxon>
        <taxon>Rangifer</taxon>
    </lineage>
</organism>
<evidence type="ECO:0000313" key="2">
    <source>
        <dbReference type="EMBL" id="CAI9167382.1"/>
    </source>
</evidence>
<sequence length="162" mass="17461">MLRGGQLQSSPLSSVVPESGSHRQGPHRLQVGVPSPRHCAQGISQTSLACEIPPVRLREQTWHRPGPHLPQVRASLLFLVTGKETHLSRDPWKGHTPPSLCPAPPPASGPWVWEMPGGAREAEGPPEASLSDLNLSQHLILSPGLHFSVEKSATFSTLLLVI</sequence>
<dbReference type="EMBL" id="OX459962">
    <property type="protein sequence ID" value="CAI9167382.1"/>
    <property type="molecule type" value="Genomic_DNA"/>
</dbReference>
<protein>
    <submittedName>
        <fullName evidence="2">Uncharacterized protein</fullName>
    </submittedName>
</protein>
<feature type="region of interest" description="Disordered" evidence="1">
    <location>
        <begin position="1"/>
        <end position="34"/>
    </location>
</feature>